<proteinExistence type="predicted"/>
<accession>A0A6N6QS68</accession>
<dbReference type="EMBL" id="WBVX01000003">
    <property type="protein sequence ID" value="KAB2688951.1"/>
    <property type="molecule type" value="Genomic_DNA"/>
</dbReference>
<evidence type="ECO:0000313" key="2">
    <source>
        <dbReference type="Proteomes" id="UP000481643"/>
    </source>
</evidence>
<evidence type="ECO:0000313" key="1">
    <source>
        <dbReference type="EMBL" id="KAB2688951.1"/>
    </source>
</evidence>
<gene>
    <name evidence="1" type="ORF">F9L08_04650</name>
</gene>
<organism evidence="1 2">
    <name type="scientific">Brucella tritici</name>
    <dbReference type="NCBI Taxonomy" id="94626"/>
    <lineage>
        <taxon>Bacteria</taxon>
        <taxon>Pseudomonadati</taxon>
        <taxon>Pseudomonadota</taxon>
        <taxon>Alphaproteobacteria</taxon>
        <taxon>Hyphomicrobiales</taxon>
        <taxon>Brucellaceae</taxon>
        <taxon>Brucella/Ochrobactrum group</taxon>
        <taxon>Brucella</taxon>
    </lineage>
</organism>
<comment type="caution">
    <text evidence="1">The sequence shown here is derived from an EMBL/GenBank/DDBJ whole genome shotgun (WGS) entry which is preliminary data.</text>
</comment>
<name>A0A6N6QS68_9HYPH</name>
<evidence type="ECO:0008006" key="3">
    <source>
        <dbReference type="Google" id="ProtNLM"/>
    </source>
</evidence>
<dbReference type="AlphaFoldDB" id="A0A6N6QS68"/>
<reference evidence="1 2" key="1">
    <citation type="submission" date="2019-09" db="EMBL/GenBank/DDBJ databases">
        <title>Taxonomic organization of the family Brucellaceae based on a phylogenomic approach.</title>
        <authorList>
            <person name="Leclercq S."/>
            <person name="Cloeckaert A."/>
            <person name="Zygmunt M.S."/>
        </authorList>
    </citation>
    <scope>NUCLEOTIDE SEQUENCE [LARGE SCALE GENOMIC DNA]</scope>
    <source>
        <strain evidence="1 2">WS1830</strain>
    </source>
</reference>
<sequence>MAVEKARFSRAFFVCRMAEISTDRHNITAPIWSSQIETRSNVEIPMLAASLIGFAISVLLAVIANRQFREFERLPMQWGMSGQVNWTAPRVLVLAFIPALYTLLASVLIWAARYDPAKYTAKSVGTVLVVLIAAQILHLWMLDRHRLNQLK</sequence>
<protein>
    <recommendedName>
        <fullName evidence="3">DUF1648 domain-containing protein</fullName>
    </recommendedName>
</protein>
<dbReference type="RefSeq" id="WP_151554970.1">
    <property type="nucleotide sequence ID" value="NZ_JAKVTF010000001.1"/>
</dbReference>
<dbReference type="Proteomes" id="UP000481643">
    <property type="component" value="Unassembled WGS sequence"/>
</dbReference>